<reference evidence="2 3" key="1">
    <citation type="submission" date="2018-11" db="EMBL/GenBank/DDBJ databases">
        <authorList>
            <consortium name="Pathogen Informatics"/>
        </authorList>
    </citation>
    <scope>NUCLEOTIDE SEQUENCE [LARGE SCALE GENOMIC DNA]</scope>
</reference>
<feature type="region of interest" description="Disordered" evidence="1">
    <location>
        <begin position="45"/>
        <end position="82"/>
    </location>
</feature>
<keyword evidence="3" id="KW-1185">Reference proteome</keyword>
<evidence type="ECO:0000256" key="1">
    <source>
        <dbReference type="SAM" id="MobiDB-lite"/>
    </source>
</evidence>
<organism evidence="3 4">
    <name type="scientific">Heligmosomoides polygyrus</name>
    <name type="common">Parasitic roundworm</name>
    <dbReference type="NCBI Taxonomy" id="6339"/>
    <lineage>
        <taxon>Eukaryota</taxon>
        <taxon>Metazoa</taxon>
        <taxon>Ecdysozoa</taxon>
        <taxon>Nematoda</taxon>
        <taxon>Chromadorea</taxon>
        <taxon>Rhabditida</taxon>
        <taxon>Rhabditina</taxon>
        <taxon>Rhabditomorpha</taxon>
        <taxon>Strongyloidea</taxon>
        <taxon>Heligmosomidae</taxon>
        <taxon>Heligmosomoides</taxon>
    </lineage>
</organism>
<accession>A0A3P8AFX5</accession>
<dbReference type="WBParaSite" id="HPBE_0001879501-mRNA-1">
    <property type="protein sequence ID" value="HPBE_0001879501-mRNA-1"/>
    <property type="gene ID" value="HPBE_0001879501"/>
</dbReference>
<dbReference type="OrthoDB" id="8195351at2759"/>
<accession>A0A183G9Z5</accession>
<dbReference type="AlphaFoldDB" id="A0A183G9Z5"/>
<reference evidence="4" key="2">
    <citation type="submission" date="2019-09" db="UniProtKB">
        <authorList>
            <consortium name="WormBaseParasite"/>
        </authorList>
    </citation>
    <scope>IDENTIFICATION</scope>
</reference>
<evidence type="ECO:0000313" key="2">
    <source>
        <dbReference type="EMBL" id="VDP12942.1"/>
    </source>
</evidence>
<dbReference type="Proteomes" id="UP000050761">
    <property type="component" value="Unassembled WGS sequence"/>
</dbReference>
<dbReference type="EMBL" id="UZAH01030925">
    <property type="protein sequence ID" value="VDP12942.1"/>
    <property type="molecule type" value="Genomic_DNA"/>
</dbReference>
<evidence type="ECO:0000313" key="3">
    <source>
        <dbReference type="Proteomes" id="UP000050761"/>
    </source>
</evidence>
<name>A0A183G9Z5_HELPZ</name>
<evidence type="ECO:0000313" key="4">
    <source>
        <dbReference type="WBParaSite" id="HPBE_0001879501-mRNA-1"/>
    </source>
</evidence>
<gene>
    <name evidence="2" type="ORF">HPBE_LOCUS18796</name>
</gene>
<feature type="compositionally biased region" description="Polar residues" evidence="1">
    <location>
        <begin position="45"/>
        <end position="70"/>
    </location>
</feature>
<sequence length="82" mass="9153">MVNEIEEMELRLELIRSQRFKKVLLLDNATAHRAKVTTDKLAQLGTSWSEGTRGPKQTSTTITGSEQPQAQAVLEGWDQEVG</sequence>
<proteinExistence type="predicted"/>
<protein>
    <submittedName>
        <fullName evidence="4">DDE-1 domain-containing protein</fullName>
    </submittedName>
</protein>